<dbReference type="Proteomes" id="UP000282957">
    <property type="component" value="Unassembled WGS sequence"/>
</dbReference>
<keyword evidence="4" id="KW-1185">Reference proteome</keyword>
<accession>A0A437M2H6</accession>
<dbReference type="Gene3D" id="3.30.9.10">
    <property type="entry name" value="D-Amino Acid Oxidase, subunit A, domain 2"/>
    <property type="match status" value="1"/>
</dbReference>
<dbReference type="GO" id="GO:0005737">
    <property type="term" value="C:cytoplasm"/>
    <property type="evidence" value="ECO:0007669"/>
    <property type="project" value="TreeGrafter"/>
</dbReference>
<evidence type="ECO:0000313" key="3">
    <source>
        <dbReference type="EMBL" id="RVT91743.1"/>
    </source>
</evidence>
<protein>
    <submittedName>
        <fullName evidence="3">FAD-binding oxidoreductase</fullName>
    </submittedName>
</protein>
<gene>
    <name evidence="3" type="ORF">EOD42_20700</name>
</gene>
<evidence type="ECO:0000259" key="2">
    <source>
        <dbReference type="Pfam" id="PF01266"/>
    </source>
</evidence>
<reference evidence="3 4" key="1">
    <citation type="submission" date="2019-01" db="EMBL/GenBank/DDBJ databases">
        <authorList>
            <person name="Chen W.-M."/>
        </authorList>
    </citation>
    <scope>NUCLEOTIDE SEQUENCE [LARGE SCALE GENOMIC DNA]</scope>
    <source>
        <strain evidence="3 4">CCP-6</strain>
    </source>
</reference>
<dbReference type="GO" id="GO:0016491">
    <property type="term" value="F:oxidoreductase activity"/>
    <property type="evidence" value="ECO:0007669"/>
    <property type="project" value="UniProtKB-KW"/>
</dbReference>
<evidence type="ECO:0000313" key="4">
    <source>
        <dbReference type="Proteomes" id="UP000282957"/>
    </source>
</evidence>
<dbReference type="RefSeq" id="WP_127789490.1">
    <property type="nucleotide sequence ID" value="NZ_SACL01000009.1"/>
</dbReference>
<proteinExistence type="predicted"/>
<feature type="domain" description="FAD dependent oxidoreductase" evidence="2">
    <location>
        <begin position="27"/>
        <end position="381"/>
    </location>
</feature>
<dbReference type="SUPFAM" id="SSF51905">
    <property type="entry name" value="FAD/NAD(P)-binding domain"/>
    <property type="match status" value="1"/>
</dbReference>
<dbReference type="AlphaFoldDB" id="A0A437M2H6"/>
<organism evidence="3 4">
    <name type="scientific">Rhodovarius crocodyli</name>
    <dbReference type="NCBI Taxonomy" id="1979269"/>
    <lineage>
        <taxon>Bacteria</taxon>
        <taxon>Pseudomonadati</taxon>
        <taxon>Pseudomonadota</taxon>
        <taxon>Alphaproteobacteria</taxon>
        <taxon>Acetobacterales</taxon>
        <taxon>Roseomonadaceae</taxon>
        <taxon>Rhodovarius</taxon>
    </lineage>
</organism>
<dbReference type="InterPro" id="IPR036188">
    <property type="entry name" value="FAD/NAD-bd_sf"/>
</dbReference>
<evidence type="ECO:0000256" key="1">
    <source>
        <dbReference type="ARBA" id="ARBA00023002"/>
    </source>
</evidence>
<keyword evidence="1" id="KW-0560">Oxidoreductase</keyword>
<dbReference type="Pfam" id="PF01266">
    <property type="entry name" value="DAO"/>
    <property type="match status" value="1"/>
</dbReference>
<name>A0A437M2H6_9PROT</name>
<dbReference type="Gene3D" id="3.50.50.60">
    <property type="entry name" value="FAD/NAD(P)-binding domain"/>
    <property type="match status" value="1"/>
</dbReference>
<sequence>MKFVSYWHDTAPAFAGASVAPPEGRVDVAVIGGGFCGLSAALALAKRGARVAVIEAGQVINAGSGRNGGHCNNGFSPSFSVVVERYGLQRATALYRAFDAAVDGVERLVAEEGIACHFRRSGKLKLAVKPSHYEAMQQSFEQLHRHADPEAVMIPPAELGAEVHSGSFHGGMVMPKSAQMHMGEFGLGLAEAAARRGVRVFENTRMTKLRRLGGTRYRVETDKGVLEAGQVLLASGASMQSPLFFRRRIIPIGTFIVATEPLSDEQVAGFLPGRRNVVTTANVGNYFRITPDNRLLFGGRTRFALPGEGSDAKSGRMLEARLREFFPQLKDIRIDYCWGGIVDVNRDRLPRAGERDGLFYALGYSGHGVQMSVEMGGRMAAIMSGETVANPFEDLPWPPVPGHFGPPWFLPLVGLYYRFKDGMK</sequence>
<dbReference type="OrthoDB" id="9806601at2"/>
<comment type="caution">
    <text evidence="3">The sequence shown here is derived from an EMBL/GenBank/DDBJ whole genome shotgun (WGS) entry which is preliminary data.</text>
</comment>
<dbReference type="PANTHER" id="PTHR13847:SF281">
    <property type="entry name" value="FAD DEPENDENT OXIDOREDUCTASE DOMAIN-CONTAINING PROTEIN"/>
    <property type="match status" value="1"/>
</dbReference>
<dbReference type="InterPro" id="IPR006076">
    <property type="entry name" value="FAD-dep_OxRdtase"/>
</dbReference>
<dbReference type="EMBL" id="SACL01000009">
    <property type="protein sequence ID" value="RVT91743.1"/>
    <property type="molecule type" value="Genomic_DNA"/>
</dbReference>
<dbReference type="PANTHER" id="PTHR13847">
    <property type="entry name" value="SARCOSINE DEHYDROGENASE-RELATED"/>
    <property type="match status" value="1"/>
</dbReference>